<feature type="compositionally biased region" description="Low complexity" evidence="5">
    <location>
        <begin position="35"/>
        <end position="44"/>
    </location>
</feature>
<feature type="transmembrane region" description="Helical" evidence="6">
    <location>
        <begin position="121"/>
        <end position="141"/>
    </location>
</feature>
<feature type="transmembrane region" description="Helical" evidence="6">
    <location>
        <begin position="364"/>
        <end position="383"/>
    </location>
</feature>
<feature type="transmembrane region" description="Helical" evidence="6">
    <location>
        <begin position="463"/>
        <end position="482"/>
    </location>
</feature>
<dbReference type="PROSITE" id="PS00216">
    <property type="entry name" value="SUGAR_TRANSPORT_1"/>
    <property type="match status" value="1"/>
</dbReference>
<feature type="transmembrane region" description="Helical" evidence="6">
    <location>
        <begin position="210"/>
        <end position="232"/>
    </location>
</feature>
<evidence type="ECO:0000256" key="5">
    <source>
        <dbReference type="SAM" id="MobiDB-lite"/>
    </source>
</evidence>
<comment type="subcellular location">
    <subcellularLocation>
        <location evidence="1">Membrane</location>
        <topology evidence="1">Multi-pass membrane protein</topology>
    </subcellularLocation>
</comment>
<feature type="transmembrane region" description="Helical" evidence="6">
    <location>
        <begin position="92"/>
        <end position="109"/>
    </location>
</feature>
<dbReference type="PANTHER" id="PTHR23501">
    <property type="entry name" value="MAJOR FACILITATOR SUPERFAMILY"/>
    <property type="match status" value="1"/>
</dbReference>
<dbReference type="PRINTS" id="PR01036">
    <property type="entry name" value="TCRTETB"/>
</dbReference>
<dbReference type="Gene3D" id="1.20.1720.10">
    <property type="entry name" value="Multidrug resistance protein D"/>
    <property type="match status" value="1"/>
</dbReference>
<feature type="transmembrane region" description="Helical" evidence="6">
    <location>
        <begin position="426"/>
        <end position="451"/>
    </location>
</feature>
<dbReference type="EMBL" id="MU005573">
    <property type="protein sequence ID" value="KAF2688956.1"/>
    <property type="molecule type" value="Genomic_DNA"/>
</dbReference>
<evidence type="ECO:0000256" key="2">
    <source>
        <dbReference type="ARBA" id="ARBA00022692"/>
    </source>
</evidence>
<dbReference type="InterPro" id="IPR005829">
    <property type="entry name" value="Sugar_transporter_CS"/>
</dbReference>
<dbReference type="InterPro" id="IPR020846">
    <property type="entry name" value="MFS_dom"/>
</dbReference>
<evidence type="ECO:0000256" key="6">
    <source>
        <dbReference type="SAM" id="Phobius"/>
    </source>
</evidence>
<feature type="transmembrane region" description="Helical" evidence="6">
    <location>
        <begin position="327"/>
        <end position="349"/>
    </location>
</feature>
<sequence>MAEPAPSRKSDEAGEAEETTIENLEIENSEKNENENGPSISSSSKRMQMSGWRLQALSLALCLSLFLSMLDSTIVATALIPITNDLNGFDQISWVMNGYLVTYTGFLVITAKLSDIVGRRAIVATSLVIFIAFSIACGVAQTLTQLIVFRALQGIGGGGLYTMVFVILPEMCTPEQYTLYSTIISSVSVVSSLLGPILGGVISEKTTWRWIFWINVPISAVAMGLLYLSIPAHFPYAKPIDAPKLSRAALRKLDLVGTCLLLAATTLLLTALEESSVGKSWSSAIVLAPLVTGLFFWVCFFGWSKVQTLRSTVWEPILPWRVLTDRFCLALFTSTFWVGAILYAAVVALPQRFQIVHNTSATQAGLRLLPITMGIPVGSAIAASMMQKRNVPPMLLILTGAAIETVGIALTITLPTDASAFPNKGYGFEAITGFGLGMSTAIAVLSAMLVFKPEDLSVGMGGLGQFRSLGGCIGVAVVSNLMNRYFTDNLSSELSRQQMAAIKLSADAIEGFPEALQTAIRETCARGYTRQGIAMTAFGSAAVLTTFLMAEKKLRRQRPT</sequence>
<feature type="compositionally biased region" description="Basic and acidic residues" evidence="5">
    <location>
        <begin position="1"/>
        <end position="12"/>
    </location>
</feature>
<dbReference type="Proteomes" id="UP000799291">
    <property type="component" value="Unassembled WGS sequence"/>
</dbReference>
<keyword evidence="2 6" id="KW-0812">Transmembrane</keyword>
<feature type="transmembrane region" description="Helical" evidence="6">
    <location>
        <begin position="395"/>
        <end position="414"/>
    </location>
</feature>
<name>A0A6G1JER0_9PLEO</name>
<dbReference type="AlphaFoldDB" id="A0A6G1JER0"/>
<evidence type="ECO:0000256" key="4">
    <source>
        <dbReference type="ARBA" id="ARBA00023136"/>
    </source>
</evidence>
<evidence type="ECO:0000256" key="3">
    <source>
        <dbReference type="ARBA" id="ARBA00022989"/>
    </source>
</evidence>
<feature type="transmembrane region" description="Helical" evidence="6">
    <location>
        <begin position="56"/>
        <end position="80"/>
    </location>
</feature>
<protein>
    <submittedName>
        <fullName evidence="8">MFS general substrate transporter</fullName>
    </submittedName>
</protein>
<dbReference type="PROSITE" id="PS50850">
    <property type="entry name" value="MFS"/>
    <property type="match status" value="1"/>
</dbReference>
<dbReference type="PANTHER" id="PTHR23501:SF43">
    <property type="entry name" value="MULTIDRUG TRANSPORTER, PUTATIVE (AFU_ORTHOLOGUE AFUA_6G03040)-RELATED"/>
    <property type="match status" value="1"/>
</dbReference>
<keyword evidence="9" id="KW-1185">Reference proteome</keyword>
<reference evidence="8" key="1">
    <citation type="journal article" date="2020" name="Stud. Mycol.">
        <title>101 Dothideomycetes genomes: a test case for predicting lifestyles and emergence of pathogens.</title>
        <authorList>
            <person name="Haridas S."/>
            <person name="Albert R."/>
            <person name="Binder M."/>
            <person name="Bloem J."/>
            <person name="Labutti K."/>
            <person name="Salamov A."/>
            <person name="Andreopoulos B."/>
            <person name="Baker S."/>
            <person name="Barry K."/>
            <person name="Bills G."/>
            <person name="Bluhm B."/>
            <person name="Cannon C."/>
            <person name="Castanera R."/>
            <person name="Culley D."/>
            <person name="Daum C."/>
            <person name="Ezra D."/>
            <person name="Gonzalez J."/>
            <person name="Henrissat B."/>
            <person name="Kuo A."/>
            <person name="Liang C."/>
            <person name="Lipzen A."/>
            <person name="Lutzoni F."/>
            <person name="Magnuson J."/>
            <person name="Mondo S."/>
            <person name="Nolan M."/>
            <person name="Ohm R."/>
            <person name="Pangilinan J."/>
            <person name="Park H.-J."/>
            <person name="Ramirez L."/>
            <person name="Alfaro M."/>
            <person name="Sun H."/>
            <person name="Tritt A."/>
            <person name="Yoshinaga Y."/>
            <person name="Zwiers L.-H."/>
            <person name="Turgeon B."/>
            <person name="Goodwin S."/>
            <person name="Spatafora J."/>
            <person name="Crous P."/>
            <person name="Grigoriev I."/>
        </authorList>
    </citation>
    <scope>NUCLEOTIDE SEQUENCE</scope>
    <source>
        <strain evidence="8">CBS 122367</strain>
    </source>
</reference>
<dbReference type="GO" id="GO:0022857">
    <property type="term" value="F:transmembrane transporter activity"/>
    <property type="evidence" value="ECO:0007669"/>
    <property type="project" value="InterPro"/>
</dbReference>
<feature type="domain" description="Major facilitator superfamily (MFS) profile" evidence="7">
    <location>
        <begin position="57"/>
        <end position="554"/>
    </location>
</feature>
<dbReference type="InterPro" id="IPR036259">
    <property type="entry name" value="MFS_trans_sf"/>
</dbReference>
<evidence type="ECO:0000256" key="1">
    <source>
        <dbReference type="ARBA" id="ARBA00004141"/>
    </source>
</evidence>
<keyword evidence="4 6" id="KW-0472">Membrane</keyword>
<feature type="transmembrane region" description="Helical" evidence="6">
    <location>
        <begin position="532"/>
        <end position="550"/>
    </location>
</feature>
<proteinExistence type="predicted"/>
<organism evidence="8 9">
    <name type="scientific">Lentithecium fluviatile CBS 122367</name>
    <dbReference type="NCBI Taxonomy" id="1168545"/>
    <lineage>
        <taxon>Eukaryota</taxon>
        <taxon>Fungi</taxon>
        <taxon>Dikarya</taxon>
        <taxon>Ascomycota</taxon>
        <taxon>Pezizomycotina</taxon>
        <taxon>Dothideomycetes</taxon>
        <taxon>Pleosporomycetidae</taxon>
        <taxon>Pleosporales</taxon>
        <taxon>Massarineae</taxon>
        <taxon>Lentitheciaceae</taxon>
        <taxon>Lentithecium</taxon>
    </lineage>
</organism>
<accession>A0A6G1JER0</accession>
<dbReference type="GO" id="GO:0005886">
    <property type="term" value="C:plasma membrane"/>
    <property type="evidence" value="ECO:0007669"/>
    <property type="project" value="TreeGrafter"/>
</dbReference>
<feature type="region of interest" description="Disordered" evidence="5">
    <location>
        <begin position="1"/>
        <end position="44"/>
    </location>
</feature>
<evidence type="ECO:0000259" key="7">
    <source>
        <dbReference type="PROSITE" id="PS50850"/>
    </source>
</evidence>
<evidence type="ECO:0000313" key="9">
    <source>
        <dbReference type="Proteomes" id="UP000799291"/>
    </source>
</evidence>
<evidence type="ECO:0000313" key="8">
    <source>
        <dbReference type="EMBL" id="KAF2688956.1"/>
    </source>
</evidence>
<dbReference type="Gene3D" id="1.20.1250.20">
    <property type="entry name" value="MFS general substrate transporter like domains"/>
    <property type="match status" value="1"/>
</dbReference>
<feature type="transmembrane region" description="Helical" evidence="6">
    <location>
        <begin position="177"/>
        <end position="198"/>
    </location>
</feature>
<feature type="transmembrane region" description="Helical" evidence="6">
    <location>
        <begin position="284"/>
        <end position="306"/>
    </location>
</feature>
<dbReference type="InterPro" id="IPR011701">
    <property type="entry name" value="MFS"/>
</dbReference>
<feature type="compositionally biased region" description="Acidic residues" evidence="5">
    <location>
        <begin position="13"/>
        <end position="27"/>
    </location>
</feature>
<feature type="transmembrane region" description="Helical" evidence="6">
    <location>
        <begin position="253"/>
        <end position="272"/>
    </location>
</feature>
<keyword evidence="3 6" id="KW-1133">Transmembrane helix</keyword>
<feature type="transmembrane region" description="Helical" evidence="6">
    <location>
        <begin position="147"/>
        <end position="168"/>
    </location>
</feature>
<dbReference type="SUPFAM" id="SSF103473">
    <property type="entry name" value="MFS general substrate transporter"/>
    <property type="match status" value="1"/>
</dbReference>
<dbReference type="OrthoDB" id="440553at2759"/>
<dbReference type="Pfam" id="PF07690">
    <property type="entry name" value="MFS_1"/>
    <property type="match status" value="1"/>
</dbReference>
<gene>
    <name evidence="8" type="ORF">K458DRAFT_385116</name>
</gene>